<sequence length="146" mass="15607">MEGRGENPNGAGGHHDDAASRKKENARLSMMNDLGLNRMEDHAQDDDRSARQDRFISVAPPVKSNEGNEWQNAVQNNTFDDEDAKAVNGLDPIAAGRLHALRKSATAGAVNSPHGLSLARTAQSSGPPGSHTNFGNAARIPKYDPK</sequence>
<dbReference type="EMBL" id="JAQQWI010000002">
    <property type="protein sequence ID" value="KAK8037193.1"/>
    <property type="molecule type" value="Genomic_DNA"/>
</dbReference>
<feature type="compositionally biased region" description="Polar residues" evidence="1">
    <location>
        <begin position="120"/>
        <end position="135"/>
    </location>
</feature>
<evidence type="ECO:0000313" key="2">
    <source>
        <dbReference type="EMBL" id="KAK8037193.1"/>
    </source>
</evidence>
<feature type="region of interest" description="Disordered" evidence="1">
    <location>
        <begin position="106"/>
        <end position="146"/>
    </location>
</feature>
<comment type="caution">
    <text evidence="2">The sequence shown here is derived from an EMBL/GenBank/DDBJ whole genome shotgun (WGS) entry which is preliminary data.</text>
</comment>
<protein>
    <submittedName>
        <fullName evidence="2">Uncharacterized protein</fullName>
    </submittedName>
</protein>
<organism evidence="2 3">
    <name type="scientific">Apiospora marii</name>
    <dbReference type="NCBI Taxonomy" id="335849"/>
    <lineage>
        <taxon>Eukaryota</taxon>
        <taxon>Fungi</taxon>
        <taxon>Dikarya</taxon>
        <taxon>Ascomycota</taxon>
        <taxon>Pezizomycotina</taxon>
        <taxon>Sordariomycetes</taxon>
        <taxon>Xylariomycetidae</taxon>
        <taxon>Amphisphaeriales</taxon>
        <taxon>Apiosporaceae</taxon>
        <taxon>Apiospora</taxon>
    </lineage>
</organism>
<feature type="region of interest" description="Disordered" evidence="1">
    <location>
        <begin position="1"/>
        <end position="53"/>
    </location>
</feature>
<reference evidence="2 3" key="1">
    <citation type="submission" date="2023-01" db="EMBL/GenBank/DDBJ databases">
        <title>Analysis of 21 Apiospora genomes using comparative genomics revels a genus with tremendous synthesis potential of carbohydrate active enzymes and secondary metabolites.</title>
        <authorList>
            <person name="Sorensen T."/>
        </authorList>
    </citation>
    <scope>NUCLEOTIDE SEQUENCE [LARGE SCALE GENOMIC DNA]</scope>
    <source>
        <strain evidence="2 3">CBS 20057</strain>
    </source>
</reference>
<keyword evidence="3" id="KW-1185">Reference proteome</keyword>
<dbReference type="Proteomes" id="UP001396898">
    <property type="component" value="Unassembled WGS sequence"/>
</dbReference>
<evidence type="ECO:0000256" key="1">
    <source>
        <dbReference type="SAM" id="MobiDB-lite"/>
    </source>
</evidence>
<gene>
    <name evidence="2" type="ORF">PG991_000539</name>
</gene>
<feature type="compositionally biased region" description="Basic and acidic residues" evidence="1">
    <location>
        <begin position="38"/>
        <end position="53"/>
    </location>
</feature>
<feature type="compositionally biased region" description="Basic and acidic residues" evidence="1">
    <location>
        <begin position="13"/>
        <end position="26"/>
    </location>
</feature>
<accession>A0ABR1SS97</accession>
<name>A0ABR1SS97_9PEZI</name>
<proteinExistence type="predicted"/>
<evidence type="ECO:0000313" key="3">
    <source>
        <dbReference type="Proteomes" id="UP001396898"/>
    </source>
</evidence>